<dbReference type="RefSeq" id="WP_064633655.1">
    <property type="nucleotide sequence ID" value="NZ_LQYE01000032.1"/>
</dbReference>
<comment type="caution">
    <text evidence="1">The sequence shown here is derived from an EMBL/GenBank/DDBJ whole genome shotgun (WGS) entry which is preliminary data.</text>
</comment>
<proteinExistence type="predicted"/>
<evidence type="ECO:0000313" key="1">
    <source>
        <dbReference type="EMBL" id="OAT66589.1"/>
    </source>
</evidence>
<evidence type="ECO:0000313" key="2">
    <source>
        <dbReference type="Proteomes" id="UP000186919"/>
    </source>
</evidence>
<protein>
    <recommendedName>
        <fullName evidence="3">SnoaL-like domain-containing protein</fullName>
    </recommendedName>
</protein>
<name>A0A179V3T3_9MYCO</name>
<evidence type="ECO:0008006" key="3">
    <source>
        <dbReference type="Google" id="ProtNLM"/>
    </source>
</evidence>
<reference evidence="1 2" key="1">
    <citation type="submission" date="2016-01" db="EMBL/GenBank/DDBJ databases">
        <title>Mycobacterium immunogenum strain CD11_6 genome sequencing and assembly.</title>
        <authorList>
            <person name="Kaur G."/>
            <person name="Nair G.R."/>
            <person name="Mayilraj S."/>
        </authorList>
    </citation>
    <scope>NUCLEOTIDE SEQUENCE [LARGE SCALE GENOMIC DNA]</scope>
    <source>
        <strain evidence="1 2">CD11-6</strain>
    </source>
</reference>
<dbReference type="Gene3D" id="3.10.450.50">
    <property type="match status" value="1"/>
</dbReference>
<sequence>MPSDNLTIVQEMFERYVDGDADAWWGRVHEDFEFHLSGAFVEDNIVVGVPAYQAYAGRAADAWPDLEYIDPVFQAAPGGEVLFTVTLSGGVGTDNRVLHRVAYVMVVKGEHLYRMFEHINPAAAKRAVGLAS</sequence>
<organism evidence="1 2">
    <name type="scientific">Mycobacteroides immunogenum</name>
    <dbReference type="NCBI Taxonomy" id="83262"/>
    <lineage>
        <taxon>Bacteria</taxon>
        <taxon>Bacillati</taxon>
        <taxon>Actinomycetota</taxon>
        <taxon>Actinomycetes</taxon>
        <taxon>Mycobacteriales</taxon>
        <taxon>Mycobacteriaceae</taxon>
        <taxon>Mycobacteroides</taxon>
    </lineage>
</organism>
<dbReference type="AlphaFoldDB" id="A0A179V3T3"/>
<accession>A0A179V3T3</accession>
<dbReference type="EMBL" id="LQYE01000032">
    <property type="protein sequence ID" value="OAT66589.1"/>
    <property type="molecule type" value="Genomic_DNA"/>
</dbReference>
<dbReference type="InterPro" id="IPR032710">
    <property type="entry name" value="NTF2-like_dom_sf"/>
</dbReference>
<dbReference type="SUPFAM" id="SSF54427">
    <property type="entry name" value="NTF2-like"/>
    <property type="match status" value="1"/>
</dbReference>
<dbReference type="Proteomes" id="UP000186919">
    <property type="component" value="Unassembled WGS sequence"/>
</dbReference>
<gene>
    <name evidence="1" type="ORF">AWB85_17990</name>
</gene>